<keyword evidence="2" id="KW-1133">Transmembrane helix</keyword>
<evidence type="ECO:0000313" key="4">
    <source>
        <dbReference type="Proteomes" id="UP001595696"/>
    </source>
</evidence>
<sequence length="145" mass="15267">MIILIGLLVLVAAVIVGVAGTVANTGESHYLASDFTVFDYHFSGSSGLLFFDGIVLGALGMFGFVLVVGGSWFASRRAMLARRELRQSRKEVAAARKDLAATQPSVPVPAPAAAAPAQQVASTEQKPSWSWNRFLNRSGAATASK</sequence>
<evidence type="ECO:0000256" key="2">
    <source>
        <dbReference type="SAM" id="Phobius"/>
    </source>
</evidence>
<gene>
    <name evidence="3" type="ORF">ACFO0B_31120</name>
</gene>
<name>A0ABV8E4L8_9NOCA</name>
<feature type="region of interest" description="Disordered" evidence="1">
    <location>
        <begin position="103"/>
        <end position="128"/>
    </location>
</feature>
<evidence type="ECO:0000313" key="3">
    <source>
        <dbReference type="EMBL" id="MFC3966457.1"/>
    </source>
</evidence>
<dbReference type="Proteomes" id="UP001595696">
    <property type="component" value="Unassembled WGS sequence"/>
</dbReference>
<protein>
    <recommendedName>
        <fullName evidence="5">Integral membrane protein</fullName>
    </recommendedName>
</protein>
<evidence type="ECO:0008006" key="5">
    <source>
        <dbReference type="Google" id="ProtNLM"/>
    </source>
</evidence>
<organism evidence="3 4">
    <name type="scientific">Nocardia jiangsuensis</name>
    <dbReference type="NCBI Taxonomy" id="1691563"/>
    <lineage>
        <taxon>Bacteria</taxon>
        <taxon>Bacillati</taxon>
        <taxon>Actinomycetota</taxon>
        <taxon>Actinomycetes</taxon>
        <taxon>Mycobacteriales</taxon>
        <taxon>Nocardiaceae</taxon>
        <taxon>Nocardia</taxon>
    </lineage>
</organism>
<dbReference type="EMBL" id="JBHSAX010000033">
    <property type="protein sequence ID" value="MFC3966457.1"/>
    <property type="molecule type" value="Genomic_DNA"/>
</dbReference>
<keyword evidence="2" id="KW-0472">Membrane</keyword>
<proteinExistence type="predicted"/>
<evidence type="ECO:0000256" key="1">
    <source>
        <dbReference type="SAM" id="MobiDB-lite"/>
    </source>
</evidence>
<feature type="compositionally biased region" description="Low complexity" evidence="1">
    <location>
        <begin position="103"/>
        <end position="123"/>
    </location>
</feature>
<comment type="caution">
    <text evidence="3">The sequence shown here is derived from an EMBL/GenBank/DDBJ whole genome shotgun (WGS) entry which is preliminary data.</text>
</comment>
<dbReference type="RefSeq" id="WP_378617167.1">
    <property type="nucleotide sequence ID" value="NZ_JBHSAX010000033.1"/>
</dbReference>
<keyword evidence="4" id="KW-1185">Reference proteome</keyword>
<reference evidence="4" key="1">
    <citation type="journal article" date="2019" name="Int. J. Syst. Evol. Microbiol.">
        <title>The Global Catalogue of Microorganisms (GCM) 10K type strain sequencing project: providing services to taxonomists for standard genome sequencing and annotation.</title>
        <authorList>
            <consortium name="The Broad Institute Genomics Platform"/>
            <consortium name="The Broad Institute Genome Sequencing Center for Infectious Disease"/>
            <person name="Wu L."/>
            <person name="Ma J."/>
        </authorList>
    </citation>
    <scope>NUCLEOTIDE SEQUENCE [LARGE SCALE GENOMIC DNA]</scope>
    <source>
        <strain evidence="4">CGMCC 4.7330</strain>
    </source>
</reference>
<keyword evidence="2" id="KW-0812">Transmembrane</keyword>
<accession>A0ABV8E4L8</accession>
<feature type="transmembrane region" description="Helical" evidence="2">
    <location>
        <begin position="47"/>
        <end position="74"/>
    </location>
</feature>